<reference evidence="2 3" key="1">
    <citation type="submission" date="2018-05" db="EMBL/GenBank/DDBJ databases">
        <title>Draft genome of Methanospirillum lacunae Ki8-1.</title>
        <authorList>
            <person name="Dueholm M.S."/>
            <person name="Nielsen P.H."/>
            <person name="Bakmann L.F."/>
            <person name="Otzen D.E."/>
        </authorList>
    </citation>
    <scope>NUCLEOTIDE SEQUENCE [LARGE SCALE GENOMIC DNA]</scope>
    <source>
        <strain evidence="2 3">Ki8-1</strain>
    </source>
</reference>
<feature type="region of interest" description="Disordered" evidence="1">
    <location>
        <begin position="875"/>
        <end position="927"/>
    </location>
</feature>
<protein>
    <submittedName>
        <fullName evidence="2">Uncharacterized protein</fullName>
    </submittedName>
</protein>
<feature type="region of interest" description="Disordered" evidence="1">
    <location>
        <begin position="337"/>
        <end position="387"/>
    </location>
</feature>
<feature type="compositionally biased region" description="Basic and acidic residues" evidence="1">
    <location>
        <begin position="786"/>
        <end position="804"/>
    </location>
</feature>
<gene>
    <name evidence="2" type="ORF">DK846_03385</name>
</gene>
<evidence type="ECO:0000313" key="3">
    <source>
        <dbReference type="Proteomes" id="UP000245657"/>
    </source>
</evidence>
<evidence type="ECO:0000256" key="1">
    <source>
        <dbReference type="SAM" id="MobiDB-lite"/>
    </source>
</evidence>
<accession>A0A2V2N6T0</accession>
<feature type="compositionally biased region" description="Polar residues" evidence="1">
    <location>
        <begin position="832"/>
        <end position="857"/>
    </location>
</feature>
<evidence type="ECO:0000313" key="2">
    <source>
        <dbReference type="EMBL" id="PWR74205.1"/>
    </source>
</evidence>
<dbReference type="OrthoDB" id="117814at2157"/>
<feature type="compositionally biased region" description="Basic and acidic residues" evidence="1">
    <location>
        <begin position="822"/>
        <end position="831"/>
    </location>
</feature>
<organism evidence="2 3">
    <name type="scientific">Methanospirillum lacunae</name>
    <dbReference type="NCBI Taxonomy" id="668570"/>
    <lineage>
        <taxon>Archaea</taxon>
        <taxon>Methanobacteriati</taxon>
        <taxon>Methanobacteriota</taxon>
        <taxon>Stenosarchaea group</taxon>
        <taxon>Methanomicrobia</taxon>
        <taxon>Methanomicrobiales</taxon>
        <taxon>Methanospirillaceae</taxon>
        <taxon>Methanospirillum</taxon>
    </lineage>
</organism>
<feature type="compositionally biased region" description="Polar residues" evidence="1">
    <location>
        <begin position="904"/>
        <end position="916"/>
    </location>
</feature>
<proteinExistence type="predicted"/>
<sequence length="1047" mass="115073">MPGSDPAHYPTRSACSILFEQGQTVEVRLIGKRGTASGYYDNFDRLSADAVSFDNRGEYSGIYVTLNPVNPDLLARRANRIETRLGKDEKSAGDKDILKRRWLAIDIDPVRPSGVSSSDAEHTSAIEKAARIAAYFTGLGWPAPVMADSGNGAHLLYRIDLPNDDVSRDLVRSVLETLDLLFSDACSTIDTSVFNAARIWKLYGTTSRKGDNIAARPHRKAQILSDITEPEIVSEAFLTALAGMFPQEAEPLPPAKGQESRSKSPLDLGLWLDHHSIGYRKRPYAHGELFVLDACPFSQDHTDGAYAIQFPNGAIFAGCHHDSCGGGRQRWPELRAMLDGGSSSGTGPGQAKKKRDQKPPATVISSGGKPVRIQVTGSPDDPGSSGDIETKATAILRTGDPLSCMLETFALDHIGDPVVAECLVMSLASRKVINARGLHVSVTGESGKGKSHAFETMMSQIPPEFRLEGRMSEKALFYIKGMQPGSVITLDDVSLSDQMQEILKGVTTSFRRPFIYRTVSKDRVGETCVIPERCVWWIAKVDGTGDDQVWNRMLTCWIDDSEEQDAAVITMTLNEAAGLRQEKYDVRVESLVCQEIWRQLEAAWVVIPFANRIRFSSTINRRNPDMILDLVRAHAILMQCQRVHVDTNGMNQILATEVDFNAATRLYTALNSTSGGQESKLTRRESFLVDAIRSHGTGEITIAELQHITDLSNSVIYKIIHGSSSHGHEYSGLLEKCPAISVCDRTLVVDESGTTAAYRRSKAYSWDERVYQNWRFEGGCWLDPDDSTHDDPASNDKKDGHTSEPDDPSCGIAERCSIVADDSAKNRDENSGVKSKNNNNYCTSGTLRGKSENTGEVVSDTTVPCSCACDPEISARSDHEQGTGADVSSDCESGPCGTRPVFRDNSTNARNGQETGAPSAKDGNPEKPFKVRPSDFCEIDRGFGEGPCDCCGSEWVHFQERMTRERMSAPVRMNRKICRSCYEKAKRDEAASFRSLPQVIDPVSLVKVTCDLGRCQVCDTFKATWHDPETHTAICDSCRSRILREGS</sequence>
<dbReference type="EMBL" id="QGMY01000002">
    <property type="protein sequence ID" value="PWR74205.1"/>
    <property type="molecule type" value="Genomic_DNA"/>
</dbReference>
<comment type="caution">
    <text evidence="2">The sequence shown here is derived from an EMBL/GenBank/DDBJ whole genome shotgun (WGS) entry which is preliminary data.</text>
</comment>
<feature type="region of interest" description="Disordered" evidence="1">
    <location>
        <begin position="785"/>
        <end position="857"/>
    </location>
</feature>
<keyword evidence="3" id="KW-1185">Reference proteome</keyword>
<dbReference type="Proteomes" id="UP000245657">
    <property type="component" value="Unassembled WGS sequence"/>
</dbReference>
<dbReference type="AlphaFoldDB" id="A0A2V2N6T0"/>
<name>A0A2V2N6T0_9EURY</name>